<evidence type="ECO:0000256" key="6">
    <source>
        <dbReference type="NCBIfam" id="TIGR00112"/>
    </source>
</evidence>
<keyword evidence="3 5" id="KW-0560">Oxidoreductase</keyword>
<dbReference type="FunFam" id="1.10.3730.10:FF:000001">
    <property type="entry name" value="Pyrroline-5-carboxylate reductase"/>
    <property type="match status" value="1"/>
</dbReference>
<dbReference type="PIRSF" id="PIRSF000193">
    <property type="entry name" value="Pyrrol-5-carb_rd"/>
    <property type="match status" value="1"/>
</dbReference>
<comment type="catalytic activity">
    <reaction evidence="5">
        <text>L-proline + NADP(+) = (S)-1-pyrroline-5-carboxylate + NADPH + 2 H(+)</text>
        <dbReference type="Rhea" id="RHEA:14109"/>
        <dbReference type="ChEBI" id="CHEBI:15378"/>
        <dbReference type="ChEBI" id="CHEBI:17388"/>
        <dbReference type="ChEBI" id="CHEBI:57783"/>
        <dbReference type="ChEBI" id="CHEBI:58349"/>
        <dbReference type="ChEBI" id="CHEBI:60039"/>
        <dbReference type="EC" id="1.5.1.2"/>
    </reaction>
</comment>
<evidence type="ECO:0000313" key="10">
    <source>
        <dbReference type="EMBL" id="XBW08717.1"/>
    </source>
</evidence>
<feature type="domain" description="Pyrroline-5-carboxylate reductase dimerisation" evidence="9">
    <location>
        <begin position="164"/>
        <end position="271"/>
    </location>
</feature>
<dbReference type="Pfam" id="PF14748">
    <property type="entry name" value="P5CR_dimer"/>
    <property type="match status" value="1"/>
</dbReference>
<keyword evidence="5" id="KW-0641">Proline biosynthesis</keyword>
<sequence length="272" mass="27954">MRLGFIGTGAMTSAIVKGLREAGPSDTGIFLYDVNTHAAEQLAAVTDSATVDEPTDLLAKCDLIVLGVKPHVQSSVLRQLAPHVTADACPALLSIAAGRTLAAIRSDLAEAQPQPHLIRVMPNVNAQIGLSMSAVAYSDGTPAEVQEQARTLLEAVGLVMDLPEQLFSAYSALAGCSPAWFFQIVDSLAQAGVKYGLSKAQALTAVTQSMVGSARLLQLSAEEGVNPSALIDRVCSPGGTTVAGLLAAQEAGLSPALVKAVDAAVARDLELG</sequence>
<dbReference type="InterPro" id="IPR036291">
    <property type="entry name" value="NAD(P)-bd_dom_sf"/>
</dbReference>
<comment type="function">
    <text evidence="4 5">Catalyzes the reduction of 1-pyrroline-5-carboxylate (PCA) to L-proline.</text>
</comment>
<dbReference type="GO" id="GO:0055129">
    <property type="term" value="P:L-proline biosynthetic process"/>
    <property type="evidence" value="ECO:0007669"/>
    <property type="project" value="UniProtKB-UniRule"/>
</dbReference>
<dbReference type="GO" id="GO:0004735">
    <property type="term" value="F:pyrroline-5-carboxylate reductase activity"/>
    <property type="evidence" value="ECO:0007669"/>
    <property type="project" value="UniProtKB-UniRule"/>
</dbReference>
<dbReference type="InterPro" id="IPR000304">
    <property type="entry name" value="Pyrroline-COOH_reductase"/>
</dbReference>
<evidence type="ECO:0000259" key="8">
    <source>
        <dbReference type="Pfam" id="PF03807"/>
    </source>
</evidence>
<dbReference type="Pfam" id="PF03807">
    <property type="entry name" value="F420_oxidored"/>
    <property type="match status" value="1"/>
</dbReference>
<protein>
    <recommendedName>
        <fullName evidence="5 6">Pyrroline-5-carboxylate reductase</fullName>
        <shortName evidence="5">P5C reductase</shortName>
        <shortName evidence="5">P5CR</shortName>
        <ecNumber evidence="5 6">1.5.1.2</ecNumber>
    </recommendedName>
    <alternativeName>
        <fullName evidence="5">PCA reductase</fullName>
    </alternativeName>
</protein>
<accession>A0AAU7V8W2</accession>
<keyword evidence="2 5" id="KW-0521">NADP</keyword>
<keyword evidence="5" id="KW-0963">Cytoplasm</keyword>
<evidence type="ECO:0000256" key="3">
    <source>
        <dbReference type="ARBA" id="ARBA00023002"/>
    </source>
</evidence>
<evidence type="ECO:0000259" key="9">
    <source>
        <dbReference type="Pfam" id="PF14748"/>
    </source>
</evidence>
<dbReference type="SUPFAM" id="SSF48179">
    <property type="entry name" value="6-phosphogluconate dehydrogenase C-terminal domain-like"/>
    <property type="match status" value="1"/>
</dbReference>
<feature type="binding site" evidence="7">
    <location>
        <begin position="6"/>
        <end position="11"/>
    </location>
    <ligand>
        <name>NADP(+)</name>
        <dbReference type="ChEBI" id="CHEBI:58349"/>
    </ligand>
</feature>
<dbReference type="PANTHER" id="PTHR11645">
    <property type="entry name" value="PYRROLINE-5-CARBOXYLATE REDUCTASE"/>
    <property type="match status" value="1"/>
</dbReference>
<comment type="catalytic activity">
    <reaction evidence="5">
        <text>L-proline + NAD(+) = (S)-1-pyrroline-5-carboxylate + NADH + 2 H(+)</text>
        <dbReference type="Rhea" id="RHEA:14105"/>
        <dbReference type="ChEBI" id="CHEBI:15378"/>
        <dbReference type="ChEBI" id="CHEBI:17388"/>
        <dbReference type="ChEBI" id="CHEBI:57540"/>
        <dbReference type="ChEBI" id="CHEBI:57945"/>
        <dbReference type="ChEBI" id="CHEBI:60039"/>
        <dbReference type="EC" id="1.5.1.2"/>
    </reaction>
</comment>
<dbReference type="SUPFAM" id="SSF51735">
    <property type="entry name" value="NAD(P)-binding Rossmann-fold domains"/>
    <property type="match status" value="1"/>
</dbReference>
<dbReference type="EMBL" id="CP138335">
    <property type="protein sequence ID" value="XBW08717.1"/>
    <property type="molecule type" value="Genomic_DNA"/>
</dbReference>
<dbReference type="RefSeq" id="WP_350258917.1">
    <property type="nucleotide sequence ID" value="NZ_CP138335.1"/>
</dbReference>
<name>A0AAU7V8W2_9ACTO</name>
<comment type="pathway">
    <text evidence="5">Amino-acid biosynthesis; L-proline biosynthesis; L-proline from L-glutamate 5-semialdehyde: step 1/1.</text>
</comment>
<evidence type="ECO:0000256" key="7">
    <source>
        <dbReference type="PIRSR" id="PIRSR000193-1"/>
    </source>
</evidence>
<reference evidence="10" key="1">
    <citation type="submission" date="2023-11" db="EMBL/GenBank/DDBJ databases">
        <title>Scrofimicrobium hongkongense sp. nov., isolated from a patient with peritonitis.</title>
        <authorList>
            <person name="Lao H.Y."/>
            <person name="Wong A.Y.P."/>
            <person name="Ng T.L."/>
            <person name="Wong R.Y.L."/>
            <person name="Yau M.C.Y."/>
            <person name="Lam J.Y.W."/>
            <person name="Siu G.K.H."/>
        </authorList>
    </citation>
    <scope>NUCLEOTIDE SEQUENCE</scope>
    <source>
        <strain evidence="10">R131</strain>
    </source>
</reference>
<dbReference type="GO" id="GO:0005737">
    <property type="term" value="C:cytoplasm"/>
    <property type="evidence" value="ECO:0007669"/>
    <property type="project" value="UniProtKB-SubCell"/>
</dbReference>
<comment type="subcellular location">
    <subcellularLocation>
        <location evidence="5">Cytoplasm</location>
    </subcellularLocation>
</comment>
<dbReference type="PANTHER" id="PTHR11645:SF0">
    <property type="entry name" value="PYRROLINE-5-CARBOXYLATE REDUCTASE 3"/>
    <property type="match status" value="1"/>
</dbReference>
<comment type="similarity">
    <text evidence="1 5">Belongs to the pyrroline-5-carboxylate reductase family.</text>
</comment>
<dbReference type="EC" id="1.5.1.2" evidence="5 6"/>
<gene>
    <name evidence="5 10" type="primary">proC</name>
    <name evidence="10" type="ORF">SAC06_03940</name>
</gene>
<dbReference type="InterPro" id="IPR008927">
    <property type="entry name" value="6-PGluconate_DH-like_C_sf"/>
</dbReference>
<organism evidence="10">
    <name type="scientific">Scrofimicrobium appendicitidis</name>
    <dbReference type="NCBI Taxonomy" id="3079930"/>
    <lineage>
        <taxon>Bacteria</taxon>
        <taxon>Bacillati</taxon>
        <taxon>Actinomycetota</taxon>
        <taxon>Actinomycetes</taxon>
        <taxon>Actinomycetales</taxon>
        <taxon>Actinomycetaceae</taxon>
        <taxon>Scrofimicrobium</taxon>
    </lineage>
</organism>
<dbReference type="KEGG" id="sapp:SAC06_03940"/>
<dbReference type="HAMAP" id="MF_01925">
    <property type="entry name" value="P5C_reductase"/>
    <property type="match status" value="1"/>
</dbReference>
<evidence type="ECO:0000256" key="4">
    <source>
        <dbReference type="ARBA" id="ARBA00058118"/>
    </source>
</evidence>
<evidence type="ECO:0000256" key="1">
    <source>
        <dbReference type="ARBA" id="ARBA00005525"/>
    </source>
</evidence>
<dbReference type="NCBIfam" id="TIGR00112">
    <property type="entry name" value="proC"/>
    <property type="match status" value="1"/>
</dbReference>
<dbReference type="Gene3D" id="1.10.3730.10">
    <property type="entry name" value="ProC C-terminal domain-like"/>
    <property type="match status" value="1"/>
</dbReference>
<keyword evidence="5" id="KW-0028">Amino-acid biosynthesis</keyword>
<feature type="domain" description="Pyrroline-5-carboxylate reductase catalytic N-terminal" evidence="8">
    <location>
        <begin position="2"/>
        <end position="97"/>
    </location>
</feature>
<proteinExistence type="inferred from homology"/>
<dbReference type="AlphaFoldDB" id="A0AAU7V8W2"/>
<dbReference type="InterPro" id="IPR029036">
    <property type="entry name" value="P5CR_dimer"/>
</dbReference>
<evidence type="ECO:0000256" key="5">
    <source>
        <dbReference type="HAMAP-Rule" id="MF_01925"/>
    </source>
</evidence>
<dbReference type="Gene3D" id="3.40.50.720">
    <property type="entry name" value="NAD(P)-binding Rossmann-like Domain"/>
    <property type="match status" value="1"/>
</dbReference>
<evidence type="ECO:0000256" key="2">
    <source>
        <dbReference type="ARBA" id="ARBA00022857"/>
    </source>
</evidence>
<dbReference type="InterPro" id="IPR028939">
    <property type="entry name" value="P5C_Rdtase_cat_N"/>
</dbReference>